<name>A0A7Z7J569_9BURK</name>
<dbReference type="AlphaFoldDB" id="A0A7Z7J569"/>
<reference evidence="1 2" key="1">
    <citation type="submission" date="2018-01" db="EMBL/GenBank/DDBJ databases">
        <authorList>
            <person name="Clerissi C."/>
        </authorList>
    </citation>
    <scope>NUCLEOTIDE SEQUENCE [LARGE SCALE GENOMIC DNA]</scope>
    <source>
        <strain evidence="1">Cupriavidus taiwanensis STM 6021</strain>
    </source>
</reference>
<organism evidence="1 2">
    <name type="scientific">Cupriavidus taiwanensis</name>
    <dbReference type="NCBI Taxonomy" id="164546"/>
    <lineage>
        <taxon>Bacteria</taxon>
        <taxon>Pseudomonadati</taxon>
        <taxon>Pseudomonadota</taxon>
        <taxon>Betaproteobacteria</taxon>
        <taxon>Burkholderiales</taxon>
        <taxon>Burkholderiaceae</taxon>
        <taxon>Cupriavidus</taxon>
    </lineage>
</organism>
<proteinExistence type="predicted"/>
<accession>A0A7Z7J569</accession>
<protein>
    <submittedName>
        <fullName evidence="1">Uncharacterized protein</fullName>
    </submittedName>
</protein>
<dbReference type="Proteomes" id="UP000257139">
    <property type="component" value="Chromosome CBM2594_a"/>
</dbReference>
<dbReference type="EMBL" id="OGUU01000007">
    <property type="protein sequence ID" value="SPC08478.1"/>
    <property type="molecule type" value="Genomic_DNA"/>
</dbReference>
<sequence length="283" mass="31499">MVHRHSSYRRCLGGERAGQGPLQGFHPTPILFLCCLRNSNLHYSNVPLYAAPIDVAPLLRYAGRRRFILADQCFHAAVLILRIFPNIERQHAPCGTSCPTREEKLNKRVQSVVLRRVDQLEVCPLSRGMMFQSLSGSLQPGIRFFQPPIPAQPTAFLAVRLPEQNCTRAAIRAYHVPHALHDWVRACLFAGGLTTTYSDHSAEYPATYLLVSACHQLWHRNTHDVYQQFTCVAHTSQPSSSTDAASVCCLRTSRSIGTLTGATLSGKLHTPPLPVTHVPLGYR</sequence>
<evidence type="ECO:0000313" key="1">
    <source>
        <dbReference type="EMBL" id="SPC08478.1"/>
    </source>
</evidence>
<evidence type="ECO:0000313" key="2">
    <source>
        <dbReference type="Proteomes" id="UP000257139"/>
    </source>
</evidence>
<gene>
    <name evidence="1" type="ORF">CBM2594_A30064</name>
</gene>
<comment type="caution">
    <text evidence="1">The sequence shown here is derived from an EMBL/GenBank/DDBJ whole genome shotgun (WGS) entry which is preliminary data.</text>
</comment>